<evidence type="ECO:0000313" key="5">
    <source>
        <dbReference type="Proteomes" id="UP000214610"/>
    </source>
</evidence>
<dbReference type="InterPro" id="IPR002933">
    <property type="entry name" value="Peptidase_M20"/>
</dbReference>
<dbReference type="PANTHER" id="PTHR11014:SF63">
    <property type="entry name" value="METALLOPEPTIDASE, PUTATIVE (AFU_ORTHOLOGUE AFUA_6G09600)-RELATED"/>
    <property type="match status" value="1"/>
</dbReference>
<dbReference type="SUPFAM" id="SSF55031">
    <property type="entry name" value="Bacterial exopeptidase dimerisation domain"/>
    <property type="match status" value="1"/>
</dbReference>
<dbReference type="Gene3D" id="3.40.630.10">
    <property type="entry name" value="Zn peptidases"/>
    <property type="match status" value="1"/>
</dbReference>
<keyword evidence="2" id="KW-0464">Manganese</keyword>
<keyword evidence="1 4" id="KW-0378">Hydrolase</keyword>
<dbReference type="InterPro" id="IPR036264">
    <property type="entry name" value="Bact_exopeptidase_dim_dom"/>
</dbReference>
<feature type="binding site" evidence="2">
    <location>
        <position position="144"/>
    </location>
    <ligand>
        <name>Mn(2+)</name>
        <dbReference type="ChEBI" id="CHEBI:29035"/>
        <label>2</label>
    </ligand>
</feature>
<sequence length="401" mass="43946">MSEPVMKVSCYPEIVSLYEELKEHRRDIHAHPELGFDTDRTAEKIVAFLKRHEFTEIDTTTVKGSVIAVLNGTQPGVTVALRADIDALPMPDSSSNPWKSTVEGRAHTCGHDGHQTWMLGTAAYLSAHRDFPGRVVFIFQPAEEIGLGAAAIVKAGILEKYDVKEIYGGHDEPFLDKGSFGFKVGHLQASADIFLVEYTGLGTHGGRPHKGLDPLPAITELYSAYQTIVSRKVDPLEPAVLSICSINAGRKDNFNVVPAEASLGGTVRTFSPAVRDLLEENMKRMAEGIAQAHGVKVNFKYTRLISSLNNAEVCTKAGIEEALKLVGEENVVKDMTPFMSSEDFSFYQEKIPGSVVRVGVRDENHQVSIHNPLFDFNDEVLPLASTLFVNIVKSRLAALSK</sequence>
<dbReference type="NCBIfam" id="TIGR01891">
    <property type="entry name" value="amidohydrolases"/>
    <property type="match status" value="1"/>
</dbReference>
<dbReference type="EMBL" id="NHMP01000012">
    <property type="protein sequence ID" value="OXE44390.1"/>
    <property type="molecule type" value="Genomic_DNA"/>
</dbReference>
<dbReference type="Proteomes" id="UP000214610">
    <property type="component" value="Unassembled WGS sequence"/>
</dbReference>
<keyword evidence="5" id="KW-1185">Reference proteome</keyword>
<evidence type="ECO:0000256" key="1">
    <source>
        <dbReference type="ARBA" id="ARBA00022801"/>
    </source>
</evidence>
<dbReference type="GeneID" id="78361320"/>
<dbReference type="InterPro" id="IPR017439">
    <property type="entry name" value="Amidohydrolase"/>
</dbReference>
<dbReference type="InterPro" id="IPR011650">
    <property type="entry name" value="Peptidase_M20_dimer"/>
</dbReference>
<accession>A0A227KCP3</accession>
<dbReference type="RefSeq" id="WP_066592518.1">
    <property type="nucleotide sequence ID" value="NZ_CAJTBZ010000033.1"/>
</dbReference>
<dbReference type="SUPFAM" id="SSF53187">
    <property type="entry name" value="Zn-dependent exopeptidases"/>
    <property type="match status" value="1"/>
</dbReference>
<feature type="binding site" evidence="2">
    <location>
        <position position="370"/>
    </location>
    <ligand>
        <name>Mn(2+)</name>
        <dbReference type="ChEBI" id="CHEBI:29035"/>
        <label>2</label>
    </ligand>
</feature>
<gene>
    <name evidence="4" type="ORF">ADH67_12320</name>
</gene>
<dbReference type="GO" id="GO:0046872">
    <property type="term" value="F:metal ion binding"/>
    <property type="evidence" value="ECO:0007669"/>
    <property type="project" value="UniProtKB-KW"/>
</dbReference>
<comment type="caution">
    <text evidence="4">The sequence shown here is derived from an EMBL/GenBank/DDBJ whole genome shotgun (WGS) entry which is preliminary data.</text>
</comment>
<dbReference type="GO" id="GO:0019877">
    <property type="term" value="P:diaminopimelate biosynthetic process"/>
    <property type="evidence" value="ECO:0007669"/>
    <property type="project" value="UniProtKB-ARBA"/>
</dbReference>
<organism evidence="4 5">
    <name type="scientific">Turicimonas muris</name>
    <dbReference type="NCBI Taxonomy" id="1796652"/>
    <lineage>
        <taxon>Bacteria</taxon>
        <taxon>Pseudomonadati</taxon>
        <taxon>Pseudomonadota</taxon>
        <taxon>Betaproteobacteria</taxon>
        <taxon>Burkholderiales</taxon>
        <taxon>Sutterellaceae</taxon>
        <taxon>Turicimonas</taxon>
    </lineage>
</organism>
<dbReference type="Pfam" id="PF01546">
    <property type="entry name" value="Peptidase_M20"/>
    <property type="match status" value="1"/>
</dbReference>
<evidence type="ECO:0000256" key="2">
    <source>
        <dbReference type="PIRSR" id="PIRSR005962-1"/>
    </source>
</evidence>
<protein>
    <submittedName>
        <fullName evidence="4">Amidohydrolase</fullName>
    </submittedName>
</protein>
<evidence type="ECO:0000259" key="3">
    <source>
        <dbReference type="Pfam" id="PF07687"/>
    </source>
</evidence>
<evidence type="ECO:0000313" key="4">
    <source>
        <dbReference type="EMBL" id="OXE44390.1"/>
    </source>
</evidence>
<reference evidence="5" key="1">
    <citation type="submission" date="2017-05" db="EMBL/GenBank/DDBJ databases">
        <title>Improved OligoMM genomes.</title>
        <authorList>
            <person name="Garzetti D."/>
        </authorList>
    </citation>
    <scope>NUCLEOTIDE SEQUENCE [LARGE SCALE GENOMIC DNA]</scope>
    <source>
        <strain evidence="5">YL45</strain>
    </source>
</reference>
<dbReference type="GO" id="GO:0050118">
    <property type="term" value="F:N-acetyldiaminopimelate deacetylase activity"/>
    <property type="evidence" value="ECO:0007669"/>
    <property type="project" value="UniProtKB-ARBA"/>
</dbReference>
<dbReference type="AlphaFoldDB" id="A0A227KCP3"/>
<feature type="binding site" evidence="2">
    <location>
        <position position="111"/>
    </location>
    <ligand>
        <name>Mn(2+)</name>
        <dbReference type="ChEBI" id="CHEBI:29035"/>
        <label>2</label>
    </ligand>
</feature>
<proteinExistence type="predicted"/>
<dbReference type="PANTHER" id="PTHR11014">
    <property type="entry name" value="PEPTIDASE M20 FAMILY MEMBER"/>
    <property type="match status" value="1"/>
</dbReference>
<dbReference type="Pfam" id="PF07687">
    <property type="entry name" value="M20_dimer"/>
    <property type="match status" value="1"/>
</dbReference>
<feature type="domain" description="Peptidase M20 dimerisation" evidence="3">
    <location>
        <begin position="197"/>
        <end position="286"/>
    </location>
</feature>
<feature type="binding site" evidence="2">
    <location>
        <position position="170"/>
    </location>
    <ligand>
        <name>Mn(2+)</name>
        <dbReference type="ChEBI" id="CHEBI:29035"/>
        <label>2</label>
    </ligand>
</feature>
<keyword evidence="2" id="KW-0479">Metal-binding</keyword>
<dbReference type="PIRSF" id="PIRSF005962">
    <property type="entry name" value="Pept_M20D_amidohydro"/>
    <property type="match status" value="1"/>
</dbReference>
<dbReference type="FunFam" id="3.30.70.360:FF:000001">
    <property type="entry name" value="N-acetyldiaminopimelate deacetylase"/>
    <property type="match status" value="1"/>
</dbReference>
<feature type="binding site" evidence="2">
    <location>
        <position position="109"/>
    </location>
    <ligand>
        <name>Mn(2+)</name>
        <dbReference type="ChEBI" id="CHEBI:29035"/>
        <label>2</label>
    </ligand>
</feature>
<comment type="cofactor">
    <cofactor evidence="2">
        <name>Mn(2+)</name>
        <dbReference type="ChEBI" id="CHEBI:29035"/>
    </cofactor>
    <text evidence="2">The Mn(2+) ion enhances activity.</text>
</comment>
<dbReference type="Gene3D" id="3.30.70.360">
    <property type="match status" value="1"/>
</dbReference>
<name>A0A227KCP3_9BURK</name>